<dbReference type="EMBL" id="CM017328">
    <property type="protein sequence ID" value="KAE8125943.1"/>
    <property type="molecule type" value="Genomic_DNA"/>
</dbReference>
<keyword evidence="23" id="KW-1185">Reference proteome</keyword>
<dbReference type="Gene3D" id="1.10.510.10">
    <property type="entry name" value="Transferase(Phosphotransferase) domain 1"/>
    <property type="match status" value="1"/>
</dbReference>
<dbReference type="InterPro" id="IPR017441">
    <property type="entry name" value="Protein_kinase_ATP_BS"/>
</dbReference>
<dbReference type="GO" id="GO:0006952">
    <property type="term" value="P:defense response"/>
    <property type="evidence" value="ECO:0007669"/>
    <property type="project" value="UniProtKB-ARBA"/>
</dbReference>
<dbReference type="FunFam" id="3.80.10.10:FF:000234">
    <property type="entry name" value="Probable inactive receptor kinase RLK902"/>
    <property type="match status" value="1"/>
</dbReference>
<accession>A0A5N6RXG9</accession>
<sequence length="1014" mass="111730">MVTRFNSDPIRYLNGTTISPVHHKSLCHSNPQNDMSQPHTSRSHYYPCFFYLLCFLSFLSGVKSDELQIILKLKSALQDSNSNVFSSWEPTGYSICHFTGIICNSDNLVTEIELSNQNLTGTVPLDSICQLQSLEKLSLGFNLLHGPITQGLNKCVKLHYLDLANNFFTGPVPDISSVTELQYLHLNNSGFSGIFPWDSLRNMKGLIRLSLGDNPFSPSSIPSNVVQLTKLDWLYLSNCGIQGKIPAGIGTLTGLINLELSDNNMTGEIPEDIGNLVNLWQLELYNNSFTGKLPASFRNLTKLEMFDASMNYLEGDISELRFSTNLVSLQLYDNNLSGQVPSELGEFKKLVNLSLYSNRLTGPLPQKLGSWAKFNFIDVSDNFLTGPIPPDMCKQGTMKKLLLLNNRFTGEIPANYANCSTLLRFRVPENLLSGTVPTGIWGLPNVKIIDISSNNIQGPITSDIKNAKSLGQLFVGDNRLSGEVPAEISGATLLVSIHLNDNQFSGYIPSGIGELKQLNSLHLQNNKFSGSIPDMLSTGVSLTDINMANNSLSGQIPSSLGSLPTLNALNLSNNQLSGEIPETFSSLRLSLLDLSHNRLTGPVPQFLFFLAYNGSFAANEGLCSSMTSSLFPRCPSASGIFGEFRTLIICFTVGSTLLLFNLVFLFYLKKREKDKRGSLKDESCDGKSYQVLSFTEDEILDSVKQENLIGKGGSGNVYKAVLPNGKELAVKHIWNANSSRRKSWSSTAPMLGKREGKSKEFDSEVQTLSSIRNVNVVKLYCSITSEDSSLLVYEFLPNGSLWDWLHSCRKTELDWEMRHEIAVGGAKGLEYLHHGCERPVIHRDVKSSNILLDEFLKPRIADFGLAKIVQANGGRDSTHAIAGTHGYIAPESEYTYKVNEKSDVYGFGVVLMELVTGKRPIEPEYGENKDIVNWVCSKMKSTESISSVVDSKISEAFKEDAVNVLKIAILCTAALPALRPTMKTVVHMLEEAAPYKLVAIVIAKDGAEKLSLEL</sequence>
<comment type="catalytic activity">
    <reaction evidence="18">
        <text>L-seryl-[protein] + ATP = O-phospho-L-seryl-[protein] + ADP + H(+)</text>
        <dbReference type="Rhea" id="RHEA:17989"/>
        <dbReference type="Rhea" id="RHEA-COMP:9863"/>
        <dbReference type="Rhea" id="RHEA-COMP:11604"/>
        <dbReference type="ChEBI" id="CHEBI:15378"/>
        <dbReference type="ChEBI" id="CHEBI:29999"/>
        <dbReference type="ChEBI" id="CHEBI:30616"/>
        <dbReference type="ChEBI" id="CHEBI:83421"/>
        <dbReference type="ChEBI" id="CHEBI:456216"/>
        <dbReference type="EC" id="2.7.11.1"/>
    </reaction>
</comment>
<evidence type="ECO:0000256" key="8">
    <source>
        <dbReference type="ARBA" id="ARBA00022729"/>
    </source>
</evidence>
<comment type="similarity">
    <text evidence="2">Belongs to the protein kinase superfamily. Ser/Thr protein kinase family.</text>
</comment>
<evidence type="ECO:0000256" key="7">
    <source>
        <dbReference type="ARBA" id="ARBA00022692"/>
    </source>
</evidence>
<keyword evidence="4" id="KW-0723">Serine/threonine-protein kinase</keyword>
<keyword evidence="10 19" id="KW-0547">Nucleotide-binding</keyword>
<organism evidence="22 23">
    <name type="scientific">Carpinus fangiana</name>
    <dbReference type="NCBI Taxonomy" id="176857"/>
    <lineage>
        <taxon>Eukaryota</taxon>
        <taxon>Viridiplantae</taxon>
        <taxon>Streptophyta</taxon>
        <taxon>Embryophyta</taxon>
        <taxon>Tracheophyta</taxon>
        <taxon>Spermatophyta</taxon>
        <taxon>Magnoliopsida</taxon>
        <taxon>eudicotyledons</taxon>
        <taxon>Gunneridae</taxon>
        <taxon>Pentapetalae</taxon>
        <taxon>rosids</taxon>
        <taxon>fabids</taxon>
        <taxon>Fagales</taxon>
        <taxon>Betulaceae</taxon>
        <taxon>Carpinus</taxon>
    </lineage>
</organism>
<evidence type="ECO:0000256" key="6">
    <source>
        <dbReference type="ARBA" id="ARBA00022679"/>
    </source>
</evidence>
<dbReference type="PANTHER" id="PTHR48056:SF41">
    <property type="entry name" value="RECEPTOR-LIKE PROTEIN KINASE HAIKU2"/>
    <property type="match status" value="1"/>
</dbReference>
<feature type="binding site" evidence="19">
    <location>
        <position position="731"/>
    </location>
    <ligand>
        <name>ATP</name>
        <dbReference type="ChEBI" id="CHEBI:30616"/>
    </ligand>
</feature>
<dbReference type="SUPFAM" id="SSF52058">
    <property type="entry name" value="L domain-like"/>
    <property type="match status" value="3"/>
</dbReference>
<comment type="subcellular location">
    <subcellularLocation>
        <location evidence="1">Membrane</location>
        <topology evidence="1">Single-pass membrane protein</topology>
    </subcellularLocation>
</comment>
<evidence type="ECO:0000313" key="22">
    <source>
        <dbReference type="EMBL" id="KAE8125943.1"/>
    </source>
</evidence>
<dbReference type="InterPro" id="IPR000719">
    <property type="entry name" value="Prot_kinase_dom"/>
</dbReference>
<name>A0A5N6RXG9_9ROSI</name>
<evidence type="ECO:0000256" key="15">
    <source>
        <dbReference type="ARBA" id="ARBA00023170"/>
    </source>
</evidence>
<feature type="domain" description="Protein kinase" evidence="21">
    <location>
        <begin position="703"/>
        <end position="996"/>
    </location>
</feature>
<evidence type="ECO:0000256" key="19">
    <source>
        <dbReference type="PROSITE-ProRule" id="PRU10141"/>
    </source>
</evidence>
<keyword evidence="14 20" id="KW-0472">Membrane</keyword>
<dbReference type="PROSITE" id="PS00107">
    <property type="entry name" value="PROTEIN_KINASE_ATP"/>
    <property type="match status" value="1"/>
</dbReference>
<feature type="transmembrane region" description="Helical" evidence="20">
    <location>
        <begin position="644"/>
        <end position="668"/>
    </location>
</feature>
<keyword evidence="12 19" id="KW-0067">ATP-binding</keyword>
<keyword evidence="15" id="KW-0675">Receptor</keyword>
<dbReference type="Proteomes" id="UP000327013">
    <property type="component" value="Chromosome 8"/>
</dbReference>
<dbReference type="InterPro" id="IPR050647">
    <property type="entry name" value="Plant_LRR-RLKs"/>
</dbReference>
<dbReference type="GO" id="GO:0051707">
    <property type="term" value="P:response to other organism"/>
    <property type="evidence" value="ECO:0007669"/>
    <property type="project" value="UniProtKB-ARBA"/>
</dbReference>
<evidence type="ECO:0000256" key="12">
    <source>
        <dbReference type="ARBA" id="ARBA00022840"/>
    </source>
</evidence>
<evidence type="ECO:0000256" key="10">
    <source>
        <dbReference type="ARBA" id="ARBA00022741"/>
    </source>
</evidence>
<evidence type="ECO:0000256" key="13">
    <source>
        <dbReference type="ARBA" id="ARBA00022989"/>
    </source>
</evidence>
<dbReference type="GO" id="GO:0016020">
    <property type="term" value="C:membrane"/>
    <property type="evidence" value="ECO:0007669"/>
    <property type="project" value="UniProtKB-SubCell"/>
</dbReference>
<evidence type="ECO:0000256" key="2">
    <source>
        <dbReference type="ARBA" id="ARBA00008684"/>
    </source>
</evidence>
<evidence type="ECO:0000259" key="21">
    <source>
        <dbReference type="PROSITE" id="PS50011"/>
    </source>
</evidence>
<dbReference type="GO" id="GO:0005524">
    <property type="term" value="F:ATP binding"/>
    <property type="evidence" value="ECO:0007669"/>
    <property type="project" value="UniProtKB-UniRule"/>
</dbReference>
<dbReference type="SMART" id="SM00220">
    <property type="entry name" value="S_TKc"/>
    <property type="match status" value="1"/>
</dbReference>
<dbReference type="PROSITE" id="PS50011">
    <property type="entry name" value="PROTEIN_KINASE_DOM"/>
    <property type="match status" value="1"/>
</dbReference>
<dbReference type="GO" id="GO:0004674">
    <property type="term" value="F:protein serine/threonine kinase activity"/>
    <property type="evidence" value="ECO:0007669"/>
    <property type="project" value="UniProtKB-KW"/>
</dbReference>
<dbReference type="GO" id="GO:0033612">
    <property type="term" value="F:receptor serine/threonine kinase binding"/>
    <property type="evidence" value="ECO:0007669"/>
    <property type="project" value="TreeGrafter"/>
</dbReference>
<reference evidence="22 23" key="1">
    <citation type="submission" date="2019-06" db="EMBL/GenBank/DDBJ databases">
        <title>A chromosomal-level reference genome of Carpinus fangiana (Coryloideae, Betulaceae).</title>
        <authorList>
            <person name="Yang X."/>
            <person name="Wang Z."/>
            <person name="Zhang L."/>
            <person name="Hao G."/>
            <person name="Liu J."/>
            <person name="Yang Y."/>
        </authorList>
    </citation>
    <scope>NUCLEOTIDE SEQUENCE [LARGE SCALE GENOMIC DNA]</scope>
    <source>
        <strain evidence="22">Cfa_2016G</strain>
        <tissue evidence="22">Leaf</tissue>
    </source>
</reference>
<dbReference type="Pfam" id="PF13855">
    <property type="entry name" value="LRR_8"/>
    <property type="match status" value="1"/>
</dbReference>
<dbReference type="PANTHER" id="PTHR48056">
    <property type="entry name" value="LRR RECEPTOR-LIKE SERINE/THREONINE-PROTEIN KINASE-RELATED"/>
    <property type="match status" value="1"/>
</dbReference>
<dbReference type="FunFam" id="3.80.10.10:FF:000233">
    <property type="entry name" value="Leucine-rich repeat receptor-like protein kinase TDR"/>
    <property type="match status" value="1"/>
</dbReference>
<evidence type="ECO:0000256" key="20">
    <source>
        <dbReference type="SAM" id="Phobius"/>
    </source>
</evidence>
<gene>
    <name evidence="22" type="ORF">FH972_020703</name>
</gene>
<dbReference type="FunFam" id="3.80.10.10:FF:000453">
    <property type="entry name" value="Leucine-rich receptor-like protein kinase family protein"/>
    <property type="match status" value="1"/>
</dbReference>
<keyword evidence="8" id="KW-0732">Signal</keyword>
<evidence type="ECO:0000256" key="4">
    <source>
        <dbReference type="ARBA" id="ARBA00022527"/>
    </source>
</evidence>
<evidence type="ECO:0000256" key="17">
    <source>
        <dbReference type="ARBA" id="ARBA00047899"/>
    </source>
</evidence>
<dbReference type="Pfam" id="PF08263">
    <property type="entry name" value="LRRNT_2"/>
    <property type="match status" value="1"/>
</dbReference>
<keyword evidence="6" id="KW-0808">Transferase</keyword>
<dbReference type="FunFam" id="3.30.200.20:FF:000540">
    <property type="entry name" value="Receptor-like protein kinase HAIKU2"/>
    <property type="match status" value="1"/>
</dbReference>
<keyword evidence="5" id="KW-0433">Leucine-rich repeat</keyword>
<evidence type="ECO:0000256" key="5">
    <source>
        <dbReference type="ARBA" id="ARBA00022614"/>
    </source>
</evidence>
<keyword evidence="16" id="KW-0325">Glycoprotein</keyword>
<dbReference type="Pfam" id="PF00560">
    <property type="entry name" value="LRR_1"/>
    <property type="match status" value="5"/>
</dbReference>
<dbReference type="InterPro" id="IPR003591">
    <property type="entry name" value="Leu-rich_rpt_typical-subtyp"/>
</dbReference>
<dbReference type="InterPro" id="IPR001611">
    <property type="entry name" value="Leu-rich_rpt"/>
</dbReference>
<dbReference type="InterPro" id="IPR032675">
    <property type="entry name" value="LRR_dom_sf"/>
</dbReference>
<evidence type="ECO:0000256" key="14">
    <source>
        <dbReference type="ARBA" id="ARBA00023136"/>
    </source>
</evidence>
<dbReference type="Gene3D" id="3.30.200.20">
    <property type="entry name" value="Phosphorylase Kinase, domain 1"/>
    <property type="match status" value="1"/>
</dbReference>
<dbReference type="Pfam" id="PF00069">
    <property type="entry name" value="Pkinase"/>
    <property type="match status" value="1"/>
</dbReference>
<dbReference type="GO" id="GO:0009791">
    <property type="term" value="P:post-embryonic development"/>
    <property type="evidence" value="ECO:0007669"/>
    <property type="project" value="UniProtKB-ARBA"/>
</dbReference>
<comment type="catalytic activity">
    <reaction evidence="17">
        <text>L-threonyl-[protein] + ATP = O-phospho-L-threonyl-[protein] + ADP + H(+)</text>
        <dbReference type="Rhea" id="RHEA:46608"/>
        <dbReference type="Rhea" id="RHEA-COMP:11060"/>
        <dbReference type="Rhea" id="RHEA-COMP:11605"/>
        <dbReference type="ChEBI" id="CHEBI:15378"/>
        <dbReference type="ChEBI" id="CHEBI:30013"/>
        <dbReference type="ChEBI" id="CHEBI:30616"/>
        <dbReference type="ChEBI" id="CHEBI:61977"/>
        <dbReference type="ChEBI" id="CHEBI:456216"/>
        <dbReference type="EC" id="2.7.11.1"/>
    </reaction>
</comment>
<evidence type="ECO:0000313" key="23">
    <source>
        <dbReference type="Proteomes" id="UP000327013"/>
    </source>
</evidence>
<evidence type="ECO:0000256" key="1">
    <source>
        <dbReference type="ARBA" id="ARBA00004167"/>
    </source>
</evidence>
<dbReference type="PROSITE" id="PS00108">
    <property type="entry name" value="PROTEIN_KINASE_ST"/>
    <property type="match status" value="1"/>
</dbReference>
<dbReference type="InterPro" id="IPR008271">
    <property type="entry name" value="Ser/Thr_kinase_AS"/>
</dbReference>
<keyword evidence="9" id="KW-0677">Repeat</keyword>
<protein>
    <recommendedName>
        <fullName evidence="3">non-specific serine/threonine protein kinase</fullName>
        <ecNumber evidence="3">2.7.11.1</ecNumber>
    </recommendedName>
</protein>
<dbReference type="EC" id="2.7.11.1" evidence="3"/>
<dbReference type="SUPFAM" id="SSF56112">
    <property type="entry name" value="Protein kinase-like (PK-like)"/>
    <property type="match status" value="1"/>
</dbReference>
<evidence type="ECO:0000256" key="9">
    <source>
        <dbReference type="ARBA" id="ARBA00022737"/>
    </source>
</evidence>
<dbReference type="Gene3D" id="3.80.10.10">
    <property type="entry name" value="Ribonuclease Inhibitor"/>
    <property type="match status" value="3"/>
</dbReference>
<proteinExistence type="inferred from homology"/>
<evidence type="ECO:0000256" key="18">
    <source>
        <dbReference type="ARBA" id="ARBA00048679"/>
    </source>
</evidence>
<dbReference type="AlphaFoldDB" id="A0A5N6RXG9"/>
<evidence type="ECO:0000256" key="11">
    <source>
        <dbReference type="ARBA" id="ARBA00022777"/>
    </source>
</evidence>
<dbReference type="FunFam" id="1.10.510.10:FF:000365">
    <property type="entry name" value="Leucine-rich repeat receptor-like serine/threonine-protein kinase At1g17230"/>
    <property type="match status" value="1"/>
</dbReference>
<dbReference type="SMART" id="SM00369">
    <property type="entry name" value="LRR_TYP"/>
    <property type="match status" value="5"/>
</dbReference>
<keyword evidence="11" id="KW-0418">Kinase</keyword>
<dbReference type="InterPro" id="IPR011009">
    <property type="entry name" value="Kinase-like_dom_sf"/>
</dbReference>
<keyword evidence="13 20" id="KW-1133">Transmembrane helix</keyword>
<evidence type="ECO:0000256" key="16">
    <source>
        <dbReference type="ARBA" id="ARBA00023180"/>
    </source>
</evidence>
<keyword evidence="7 20" id="KW-0812">Transmembrane</keyword>
<evidence type="ECO:0000256" key="3">
    <source>
        <dbReference type="ARBA" id="ARBA00012513"/>
    </source>
</evidence>
<dbReference type="InterPro" id="IPR013210">
    <property type="entry name" value="LRR_N_plant-typ"/>
</dbReference>
<dbReference type="OrthoDB" id="2015831at2759"/>